<evidence type="ECO:0000313" key="1">
    <source>
        <dbReference type="EMBL" id="SOY32241.1"/>
    </source>
</evidence>
<dbReference type="AlphaFoldDB" id="A0A2K4ZP47"/>
<name>A0A2K4ZP47_9FIRM</name>
<organism evidence="1 2">
    <name type="scientific">Acetatifactor muris</name>
    <dbReference type="NCBI Taxonomy" id="879566"/>
    <lineage>
        <taxon>Bacteria</taxon>
        <taxon>Bacillati</taxon>
        <taxon>Bacillota</taxon>
        <taxon>Clostridia</taxon>
        <taxon>Lachnospirales</taxon>
        <taxon>Lachnospiraceae</taxon>
        <taxon>Acetatifactor</taxon>
    </lineage>
</organism>
<dbReference type="Proteomes" id="UP000236311">
    <property type="component" value="Unassembled WGS sequence"/>
</dbReference>
<sequence>MSDIRLTGREKQITVYRIKTPDLVMISVKELQNHG</sequence>
<keyword evidence="2" id="KW-1185">Reference proteome</keyword>
<accession>A0A2K4ZP47</accession>
<evidence type="ECO:0000313" key="2">
    <source>
        <dbReference type="Proteomes" id="UP000236311"/>
    </source>
</evidence>
<proteinExistence type="predicted"/>
<dbReference type="EMBL" id="OFSM01000043">
    <property type="protein sequence ID" value="SOY32241.1"/>
    <property type="molecule type" value="Genomic_DNA"/>
</dbReference>
<gene>
    <name evidence="1" type="ORF">AMURIS_04999</name>
</gene>
<reference evidence="1 2" key="1">
    <citation type="submission" date="2018-01" db="EMBL/GenBank/DDBJ databases">
        <authorList>
            <person name="Gaut B.S."/>
            <person name="Morton B.R."/>
            <person name="Clegg M.T."/>
            <person name="Duvall M.R."/>
        </authorList>
    </citation>
    <scope>NUCLEOTIDE SEQUENCE [LARGE SCALE GENOMIC DNA]</scope>
    <source>
        <strain evidence="1">GP69</strain>
    </source>
</reference>
<protein>
    <submittedName>
        <fullName evidence="1">Uncharacterized protein</fullName>
    </submittedName>
</protein>